<proteinExistence type="predicted"/>
<dbReference type="InterPro" id="IPR025711">
    <property type="entry name" value="PepSY"/>
</dbReference>
<evidence type="ECO:0000256" key="1">
    <source>
        <dbReference type="SAM" id="Phobius"/>
    </source>
</evidence>
<dbReference type="OrthoDB" id="9776609at2"/>
<dbReference type="Pfam" id="PF03929">
    <property type="entry name" value="PepSY_TM"/>
    <property type="match status" value="1"/>
</dbReference>
<dbReference type="Pfam" id="PF03413">
    <property type="entry name" value="PepSY"/>
    <property type="match status" value="1"/>
</dbReference>
<dbReference type="InterPro" id="IPR005625">
    <property type="entry name" value="PepSY-ass_TM"/>
</dbReference>
<dbReference type="STRING" id="42253.NITMOv2_0884"/>
<feature type="transmembrane region" description="Helical" evidence="1">
    <location>
        <begin position="42"/>
        <end position="65"/>
    </location>
</feature>
<dbReference type="PANTHER" id="PTHR34219">
    <property type="entry name" value="IRON-REGULATED INNER MEMBRANE PROTEIN-RELATED"/>
    <property type="match status" value="1"/>
</dbReference>
<reference evidence="3 4" key="1">
    <citation type="journal article" date="2015" name="Proc. Natl. Acad. Sci. U.S.A.">
        <title>Expanded metabolic versatility of ubiquitous nitrite-oxidizing bacteria from the genus Nitrospira.</title>
        <authorList>
            <person name="Koch H."/>
            <person name="Lucker S."/>
            <person name="Albertsen M."/>
            <person name="Kitzinger K."/>
            <person name="Herbold C."/>
            <person name="Spieck E."/>
            <person name="Nielsen P.H."/>
            <person name="Wagner M."/>
            <person name="Daims H."/>
        </authorList>
    </citation>
    <scope>NUCLEOTIDE SEQUENCE [LARGE SCALE GENOMIC DNA]</scope>
    <source>
        <strain evidence="3 4">NSP M-1</strain>
    </source>
</reference>
<dbReference type="PATRIC" id="fig|42253.5.peg.866"/>
<name>A0A0K2G8X5_NITMO</name>
<dbReference type="EMBL" id="CP011801">
    <property type="protein sequence ID" value="ALA57319.1"/>
    <property type="molecule type" value="Genomic_DNA"/>
</dbReference>
<keyword evidence="1" id="KW-0472">Membrane</keyword>
<feature type="transmembrane region" description="Helical" evidence="1">
    <location>
        <begin position="373"/>
        <end position="394"/>
    </location>
</feature>
<evidence type="ECO:0000259" key="2">
    <source>
        <dbReference type="Pfam" id="PF03413"/>
    </source>
</evidence>
<protein>
    <recommendedName>
        <fullName evidence="2">PepSY domain-containing protein</fullName>
    </recommendedName>
</protein>
<dbReference type="AlphaFoldDB" id="A0A0K2G8X5"/>
<organism evidence="3 4">
    <name type="scientific">Nitrospira moscoviensis</name>
    <dbReference type="NCBI Taxonomy" id="42253"/>
    <lineage>
        <taxon>Bacteria</taxon>
        <taxon>Pseudomonadati</taxon>
        <taxon>Nitrospirota</taxon>
        <taxon>Nitrospiria</taxon>
        <taxon>Nitrospirales</taxon>
        <taxon>Nitrospiraceae</taxon>
        <taxon>Nitrospira</taxon>
    </lineage>
</organism>
<evidence type="ECO:0000313" key="4">
    <source>
        <dbReference type="Proteomes" id="UP000069205"/>
    </source>
</evidence>
<gene>
    <name evidence="3" type="ORF">NITMOv2_0884</name>
</gene>
<sequence length="409" mass="45865">MAGSPVVVEGPLAPSVEPPVSSFPASTLVRHPLRRFWLRTHLYLGLFGGAFFVLISLTGSLLVFYKAIDEWLNPELATTSGSGPYRSLNEIAAAAQAAGPPGGYLDSLHVPQHDRGTYLAWHKVPTDTADEFRWFQVTIDPYTGAVLAKDREWGGYLMSFIYELHESLLMEKLGQTIVGFIALFLLVSVGSGVYLWWPRPGRIRQAFTFSAGASAVRRHYDWHKLSGFYSALILFVLAFTGVYLEFSQYVVPIVRLISPVREFPKEREVRSTPSPGRRPLTVEEAVDRARMVFPEGALTSISVPHDDTGVYRITVRQPDEVRESGGQSRIWLDQYSGAPLLTHDWRTFTAGETFLSWLFPLHNGEALGLAGRWIVFVSGFVPLILYVTALRMWWLKRAAHRRQQARAAA</sequence>
<dbReference type="KEGG" id="nmv:NITMOv2_0884"/>
<feature type="transmembrane region" description="Helical" evidence="1">
    <location>
        <begin position="227"/>
        <end position="246"/>
    </location>
</feature>
<keyword evidence="1" id="KW-1133">Transmembrane helix</keyword>
<dbReference type="RefSeq" id="WP_053378675.1">
    <property type="nucleotide sequence ID" value="NZ_CP011801.1"/>
</dbReference>
<feature type="domain" description="PepSY" evidence="2">
    <location>
        <begin position="279"/>
        <end position="339"/>
    </location>
</feature>
<keyword evidence="1" id="KW-0812">Transmembrane</keyword>
<feature type="transmembrane region" description="Helical" evidence="1">
    <location>
        <begin position="177"/>
        <end position="197"/>
    </location>
</feature>
<accession>A0A0K2G8X5</accession>
<evidence type="ECO:0000313" key="3">
    <source>
        <dbReference type="EMBL" id="ALA57319.1"/>
    </source>
</evidence>
<dbReference type="Proteomes" id="UP000069205">
    <property type="component" value="Chromosome"/>
</dbReference>
<keyword evidence="4" id="KW-1185">Reference proteome</keyword>